<gene>
    <name evidence="1" type="ORF">PX52LOC_04083</name>
</gene>
<dbReference type="KEGG" id="lrs:PX52LOC_04083"/>
<evidence type="ECO:0000313" key="1">
    <source>
        <dbReference type="EMBL" id="QEL17106.1"/>
    </source>
</evidence>
<protein>
    <submittedName>
        <fullName evidence="1">Uncharacterized protein</fullName>
    </submittedName>
</protein>
<keyword evidence="2" id="KW-1185">Reference proteome</keyword>
<sequence>MPVRTRGSFRSTAYREYGVAPATFGRWERNGQTYSDSIYADFRRAVAAAESRAEHQMITWVVKVETHAASVVDYSGTRFTAPQGRR</sequence>
<reference evidence="2" key="1">
    <citation type="submission" date="2019-08" db="EMBL/GenBank/DDBJ databases">
        <title>Limnoglobus roseus gen. nov., sp. nov., a novel freshwater planctomycete with a giant genome from the family Gemmataceae.</title>
        <authorList>
            <person name="Kulichevskaya I.S."/>
            <person name="Naumoff D.G."/>
            <person name="Miroshnikov K."/>
            <person name="Ivanova A."/>
            <person name="Philippov D.A."/>
            <person name="Hakobyan A."/>
            <person name="Rijpstra I.C."/>
            <person name="Sinninghe Damste J.S."/>
            <person name="Liesack W."/>
            <person name="Dedysh S.N."/>
        </authorList>
    </citation>
    <scope>NUCLEOTIDE SEQUENCE [LARGE SCALE GENOMIC DNA]</scope>
    <source>
        <strain evidence="2">PX52</strain>
    </source>
</reference>
<accession>A0A5C1AGJ9</accession>
<dbReference type="EMBL" id="CP042425">
    <property type="protein sequence ID" value="QEL17106.1"/>
    <property type="molecule type" value="Genomic_DNA"/>
</dbReference>
<proteinExistence type="predicted"/>
<organism evidence="1 2">
    <name type="scientific">Limnoglobus roseus</name>
    <dbReference type="NCBI Taxonomy" id="2598579"/>
    <lineage>
        <taxon>Bacteria</taxon>
        <taxon>Pseudomonadati</taxon>
        <taxon>Planctomycetota</taxon>
        <taxon>Planctomycetia</taxon>
        <taxon>Gemmatales</taxon>
        <taxon>Gemmataceae</taxon>
        <taxon>Limnoglobus</taxon>
    </lineage>
</organism>
<dbReference type="Proteomes" id="UP000324974">
    <property type="component" value="Chromosome"/>
</dbReference>
<name>A0A5C1AGJ9_9BACT</name>
<dbReference type="RefSeq" id="WP_149111757.1">
    <property type="nucleotide sequence ID" value="NZ_CP042425.1"/>
</dbReference>
<dbReference type="AlphaFoldDB" id="A0A5C1AGJ9"/>
<evidence type="ECO:0000313" key="2">
    <source>
        <dbReference type="Proteomes" id="UP000324974"/>
    </source>
</evidence>